<sequence>MGGLTGLQGQPVKGMDSSLSRLSHLYGVQEKDIQEAEIHRQDAHGTDACAPAARTYSPDACVPAARTCSPDACAPDTQTELPENSNHVRLDRVQWSGSAGQPDLKAHALRLIEELKQRYPGITIWAAEEEGDRANLAAGLGEGLHLVISREFLDRMQGSRDGFDTCSRVLAQKVSELAAKAGNEASWGAAGHGAAMGVFLGKDYSWSWAAAAREHDQSADKRPLEDMLAADQAKVVGDMMGGSSGNTGAVRVICRKSYNVSDQYRKMASARSSGQVQQVMGDIQRNIVRLKMASVYGDDEQRVKANRAVRSLQKLLGRGGRKVRRLNREKLKQCAKKKALEQNEEKKSRKLELELKRMRSARKGSDHALVKEGMADEAYIRGYRRYRGIRDDYGPVPMAGEIGVPVMPGGMDVCGAGETGGGINPGDIVVSGESTF</sequence>
<name>A0AAW5BZA0_9FIRM</name>
<comment type="caution">
    <text evidence="2">The sequence shown here is derived from an EMBL/GenBank/DDBJ whole genome shotgun (WGS) entry which is preliminary data.</text>
</comment>
<reference evidence="3" key="2">
    <citation type="submission" date="2020-02" db="EMBL/GenBank/DDBJ databases">
        <authorList>
            <person name="Littmann E."/>
            <person name="Sorbara M."/>
        </authorList>
    </citation>
    <scope>NUCLEOTIDE SEQUENCE</scope>
    <source>
        <strain evidence="3">MSK.1.17</strain>
    </source>
</reference>
<dbReference type="Proteomes" id="UP000669239">
    <property type="component" value="Unassembled WGS sequence"/>
</dbReference>
<dbReference type="EMBL" id="JAAITT010000040">
    <property type="protein sequence ID" value="NSJ51380.1"/>
    <property type="molecule type" value="Genomic_DNA"/>
</dbReference>
<proteinExistence type="predicted"/>
<reference evidence="3 4" key="1">
    <citation type="journal article" date="2020" name="Cell Host Microbe">
        <title>Functional and Genomic Variation between Human-Derived Isolates of Lachnospiraceae Reveals Inter- and Intra-Species Diversity.</title>
        <authorList>
            <person name="Sorbara M.T."/>
            <person name="Littmann E.R."/>
            <person name="Fontana E."/>
            <person name="Moody T.U."/>
            <person name="Kohout C.E."/>
            <person name="Gjonbalaj M."/>
            <person name="Eaton V."/>
            <person name="Seok R."/>
            <person name="Leiner I.M."/>
            <person name="Pamer E.G."/>
        </authorList>
    </citation>
    <scope>NUCLEOTIDE SEQUENCE [LARGE SCALE GENOMIC DNA]</scope>
    <source>
        <strain evidence="3 4">MSK.1.17</strain>
    </source>
</reference>
<evidence type="ECO:0000313" key="2">
    <source>
        <dbReference type="EMBL" id="MCG4746154.1"/>
    </source>
</evidence>
<protein>
    <submittedName>
        <fullName evidence="2">Uncharacterized protein</fullName>
    </submittedName>
</protein>
<feature type="coiled-coil region" evidence="1">
    <location>
        <begin position="323"/>
        <end position="361"/>
    </location>
</feature>
<keyword evidence="1" id="KW-0175">Coiled coil</keyword>
<dbReference type="Proteomes" id="UP001299608">
    <property type="component" value="Unassembled WGS sequence"/>
</dbReference>
<evidence type="ECO:0000256" key="1">
    <source>
        <dbReference type="SAM" id="Coils"/>
    </source>
</evidence>
<gene>
    <name evidence="3" type="ORF">G5B36_22105</name>
    <name evidence="2" type="ORF">L0N08_12075</name>
</gene>
<evidence type="ECO:0000313" key="3">
    <source>
        <dbReference type="EMBL" id="NSJ51380.1"/>
    </source>
</evidence>
<dbReference type="EMBL" id="JAKNGE010000013">
    <property type="protein sequence ID" value="MCG4746154.1"/>
    <property type="molecule type" value="Genomic_DNA"/>
</dbReference>
<evidence type="ECO:0000313" key="5">
    <source>
        <dbReference type="Proteomes" id="UP001299608"/>
    </source>
</evidence>
<organism evidence="2 5">
    <name type="scientific">Enterocloster aldenensis</name>
    <dbReference type="NCBI Taxonomy" id="358742"/>
    <lineage>
        <taxon>Bacteria</taxon>
        <taxon>Bacillati</taxon>
        <taxon>Bacillota</taxon>
        <taxon>Clostridia</taxon>
        <taxon>Lachnospirales</taxon>
        <taxon>Lachnospiraceae</taxon>
        <taxon>Enterocloster</taxon>
    </lineage>
</organism>
<dbReference type="RefSeq" id="WP_165642829.1">
    <property type="nucleotide sequence ID" value="NZ_JAAITT010000040.1"/>
</dbReference>
<reference evidence="2" key="3">
    <citation type="submission" date="2022-01" db="EMBL/GenBank/DDBJ databases">
        <title>Collection of gut derived symbiotic bacterial strains cultured from healthy donors.</title>
        <authorList>
            <person name="Lin H."/>
            <person name="Kohout C."/>
            <person name="Waligurski E."/>
            <person name="Pamer E.G."/>
        </authorList>
    </citation>
    <scope>NUCLEOTIDE SEQUENCE</scope>
    <source>
        <strain evidence="2">DFI.6.55</strain>
    </source>
</reference>
<evidence type="ECO:0000313" key="4">
    <source>
        <dbReference type="Proteomes" id="UP000669239"/>
    </source>
</evidence>
<dbReference type="AlphaFoldDB" id="A0AAW5BZA0"/>
<keyword evidence="4" id="KW-1185">Reference proteome</keyword>
<accession>A0AAW5BZA0</accession>